<protein>
    <submittedName>
        <fullName evidence="2">Hypothetical_protein</fullName>
    </submittedName>
</protein>
<accession>A0AA86TKF4</accession>
<proteinExistence type="predicted"/>
<reference evidence="2 3" key="2">
    <citation type="submission" date="2024-07" db="EMBL/GenBank/DDBJ databases">
        <authorList>
            <person name="Akdeniz Z."/>
        </authorList>
    </citation>
    <scope>NUCLEOTIDE SEQUENCE [LARGE SCALE GENOMIC DNA]</scope>
</reference>
<reference evidence="1" key="1">
    <citation type="submission" date="2023-06" db="EMBL/GenBank/DDBJ databases">
        <authorList>
            <person name="Kurt Z."/>
        </authorList>
    </citation>
    <scope>NUCLEOTIDE SEQUENCE</scope>
</reference>
<evidence type="ECO:0000313" key="1">
    <source>
        <dbReference type="EMBL" id="CAI9918327.1"/>
    </source>
</evidence>
<organism evidence="1">
    <name type="scientific">Hexamita inflata</name>
    <dbReference type="NCBI Taxonomy" id="28002"/>
    <lineage>
        <taxon>Eukaryota</taxon>
        <taxon>Metamonada</taxon>
        <taxon>Diplomonadida</taxon>
        <taxon>Hexamitidae</taxon>
        <taxon>Hexamitinae</taxon>
        <taxon>Hexamita</taxon>
    </lineage>
</organism>
<dbReference type="EMBL" id="CATOUU010000154">
    <property type="protein sequence ID" value="CAI9918327.1"/>
    <property type="molecule type" value="Genomic_DNA"/>
</dbReference>
<gene>
    <name evidence="2" type="ORF">HINF_LOCUS38939</name>
    <name evidence="1" type="ORF">HINF_LOCUS5972</name>
</gene>
<keyword evidence="3" id="KW-1185">Reference proteome</keyword>
<dbReference type="Proteomes" id="UP001642409">
    <property type="component" value="Unassembled WGS sequence"/>
</dbReference>
<evidence type="ECO:0000313" key="2">
    <source>
        <dbReference type="EMBL" id="CAL6041286.1"/>
    </source>
</evidence>
<dbReference type="AlphaFoldDB" id="A0AA86TKF4"/>
<evidence type="ECO:0000313" key="3">
    <source>
        <dbReference type="Proteomes" id="UP001642409"/>
    </source>
</evidence>
<dbReference type="EMBL" id="CAXDID020000149">
    <property type="protein sequence ID" value="CAL6041286.1"/>
    <property type="molecule type" value="Genomic_DNA"/>
</dbReference>
<sequence>MNYTNPIFGDYISNNSLEIIENKLSSILFTAEEFAFSALKQYTSITVSGANTLSCFFRVISGKQRSSTTKNFKCNRTCGAGSISVKSYLKERGIYKRFVFLLEDYGKPMMPITLPFMKTLDKSQKLYFLRFHGNHSFESKNPCLIIYMKPKITHSVVDNKLISDFTQNQNQLQNFCIIW</sequence>
<comment type="caution">
    <text evidence="1">The sequence shown here is derived from an EMBL/GenBank/DDBJ whole genome shotgun (WGS) entry which is preliminary data.</text>
</comment>
<name>A0AA86TKF4_9EUKA</name>